<comment type="similarity">
    <text evidence="1">Belongs to the bacterial solute-binding protein 8 family.</text>
</comment>
<dbReference type="PROSITE" id="PS50983">
    <property type="entry name" value="FE_B12_PBP"/>
    <property type="match status" value="1"/>
</dbReference>
<dbReference type="SUPFAM" id="SSF53807">
    <property type="entry name" value="Helical backbone' metal receptor"/>
    <property type="match status" value="1"/>
</dbReference>
<evidence type="ECO:0000256" key="1">
    <source>
        <dbReference type="ARBA" id="ARBA00008814"/>
    </source>
</evidence>
<dbReference type="GO" id="GO:0071281">
    <property type="term" value="P:cellular response to iron ion"/>
    <property type="evidence" value="ECO:0007669"/>
    <property type="project" value="TreeGrafter"/>
</dbReference>
<sequence length="306" mass="34790">MKYKKNLILVLTLLILFTGSTLIKAASYPIKITDDLGRQVLIKDKPHRIISLAPSYTETLFTLGSEKELVGVTKYADYPQAAIKIQKVGTIKEPNLEKIIQLKPDLVLAAEITPERIINRLDQLGIKVIGLGPQNINEIIETIEIIGRATGQWQEANDLTTDMKNRVTRVQKLIKKHLEKEQRPKVFYELWNNPLYTAGPDTFIDNLIYLAGGINIAQNALGKWPQYNTEVLLAQNPDVYFIANRDEDINKKKQEIESRDNFKNIAAIKNNKIYFFNPDIVHRAGPRIVIALEKMAKAIHPKKSLK</sequence>
<dbReference type="RefSeq" id="WP_078809052.1">
    <property type="nucleotide sequence ID" value="NZ_FUWM01000005.1"/>
</dbReference>
<dbReference type="Gene3D" id="3.40.50.1980">
    <property type="entry name" value="Nitrogenase molybdenum iron protein domain"/>
    <property type="match status" value="2"/>
</dbReference>
<keyword evidence="2" id="KW-0732">Signal</keyword>
<organism evidence="4 5">
    <name type="scientific">Selenihalanaerobacter shriftii</name>
    <dbReference type="NCBI Taxonomy" id="142842"/>
    <lineage>
        <taxon>Bacteria</taxon>
        <taxon>Bacillati</taxon>
        <taxon>Bacillota</taxon>
        <taxon>Clostridia</taxon>
        <taxon>Halanaerobiales</taxon>
        <taxon>Halobacteroidaceae</taxon>
        <taxon>Selenihalanaerobacter</taxon>
    </lineage>
</organism>
<dbReference type="PANTHER" id="PTHR30535">
    <property type="entry name" value="VITAMIN B12-BINDING PROTEIN"/>
    <property type="match status" value="1"/>
</dbReference>
<gene>
    <name evidence="4" type="ORF">SAMN02745118_00544</name>
</gene>
<dbReference type="EMBL" id="FUWM01000005">
    <property type="protein sequence ID" value="SJZ36080.1"/>
    <property type="molecule type" value="Genomic_DNA"/>
</dbReference>
<dbReference type="InterPro" id="IPR050902">
    <property type="entry name" value="ABC_Transporter_SBP"/>
</dbReference>
<protein>
    <submittedName>
        <fullName evidence="4">Iron complex transport system substrate-binding protein</fullName>
    </submittedName>
</protein>
<reference evidence="5" key="1">
    <citation type="submission" date="2017-02" db="EMBL/GenBank/DDBJ databases">
        <authorList>
            <person name="Varghese N."/>
            <person name="Submissions S."/>
        </authorList>
    </citation>
    <scope>NUCLEOTIDE SEQUENCE [LARGE SCALE GENOMIC DNA]</scope>
    <source>
        <strain evidence="5">ATCC BAA-73</strain>
    </source>
</reference>
<feature type="domain" description="Fe/B12 periplasmic-binding" evidence="3">
    <location>
        <begin position="48"/>
        <end position="303"/>
    </location>
</feature>
<dbReference type="Pfam" id="PF01497">
    <property type="entry name" value="Peripla_BP_2"/>
    <property type="match status" value="1"/>
</dbReference>
<keyword evidence="5" id="KW-1185">Reference proteome</keyword>
<evidence type="ECO:0000313" key="5">
    <source>
        <dbReference type="Proteomes" id="UP000190625"/>
    </source>
</evidence>
<dbReference type="OrthoDB" id="9816357at2"/>
<evidence type="ECO:0000259" key="3">
    <source>
        <dbReference type="PROSITE" id="PS50983"/>
    </source>
</evidence>
<proteinExistence type="inferred from homology"/>
<dbReference type="AlphaFoldDB" id="A0A1T4K0W1"/>
<dbReference type="InterPro" id="IPR054828">
    <property type="entry name" value="Vit_B12_bind_prot"/>
</dbReference>
<dbReference type="Proteomes" id="UP000190625">
    <property type="component" value="Unassembled WGS sequence"/>
</dbReference>
<dbReference type="STRING" id="142842.SAMN02745118_00544"/>
<evidence type="ECO:0000256" key="2">
    <source>
        <dbReference type="ARBA" id="ARBA00022729"/>
    </source>
</evidence>
<dbReference type="InterPro" id="IPR002491">
    <property type="entry name" value="ABC_transptr_periplasmic_BD"/>
</dbReference>
<evidence type="ECO:0000313" key="4">
    <source>
        <dbReference type="EMBL" id="SJZ36080.1"/>
    </source>
</evidence>
<name>A0A1T4K0W1_9FIRM</name>
<dbReference type="NCBIfam" id="NF038402">
    <property type="entry name" value="TroA_like"/>
    <property type="match status" value="1"/>
</dbReference>
<accession>A0A1T4K0W1</accession>
<dbReference type="PANTHER" id="PTHR30535:SF34">
    <property type="entry name" value="MOLYBDATE-BINDING PROTEIN MOLA"/>
    <property type="match status" value="1"/>
</dbReference>